<feature type="compositionally biased region" description="Basic and acidic residues" evidence="2">
    <location>
        <begin position="74"/>
        <end position="84"/>
    </location>
</feature>
<evidence type="ECO:0000313" key="6">
    <source>
        <dbReference type="Proteomes" id="UP001152797"/>
    </source>
</evidence>
<name>A0A9P1DV38_9DINO</name>
<proteinExistence type="predicted"/>
<feature type="compositionally biased region" description="Basic and acidic residues" evidence="2">
    <location>
        <begin position="262"/>
        <end position="273"/>
    </location>
</feature>
<feature type="compositionally biased region" description="Basic and acidic residues" evidence="2">
    <location>
        <begin position="527"/>
        <end position="542"/>
    </location>
</feature>
<feature type="region of interest" description="Disordered" evidence="2">
    <location>
        <begin position="68"/>
        <end position="115"/>
    </location>
</feature>
<dbReference type="Proteomes" id="UP001152797">
    <property type="component" value="Unassembled WGS sequence"/>
</dbReference>
<dbReference type="AlphaFoldDB" id="A0A9P1DV38"/>
<dbReference type="EMBL" id="CAMXCT010006564">
    <property type="protein sequence ID" value="CAI4016036.1"/>
    <property type="molecule type" value="Genomic_DNA"/>
</dbReference>
<feature type="coiled-coil region" evidence="1">
    <location>
        <begin position="137"/>
        <end position="164"/>
    </location>
</feature>
<evidence type="ECO:0000313" key="5">
    <source>
        <dbReference type="EMBL" id="CAL4803348.1"/>
    </source>
</evidence>
<accession>A0A9P1DV38</accession>
<dbReference type="EMBL" id="CAMXCT020006564">
    <property type="protein sequence ID" value="CAL1169411.1"/>
    <property type="molecule type" value="Genomic_DNA"/>
</dbReference>
<reference evidence="3" key="1">
    <citation type="submission" date="2022-10" db="EMBL/GenBank/DDBJ databases">
        <authorList>
            <person name="Chen Y."/>
            <person name="Dougan E. K."/>
            <person name="Chan C."/>
            <person name="Rhodes N."/>
            <person name="Thang M."/>
        </authorList>
    </citation>
    <scope>NUCLEOTIDE SEQUENCE</scope>
</reference>
<comment type="caution">
    <text evidence="3">The sequence shown here is derived from an EMBL/GenBank/DDBJ whole genome shotgun (WGS) entry which is preliminary data.</text>
</comment>
<feature type="region of interest" description="Disordered" evidence="2">
    <location>
        <begin position="468"/>
        <end position="542"/>
    </location>
</feature>
<feature type="compositionally biased region" description="Basic and acidic residues" evidence="2">
    <location>
        <begin position="239"/>
        <end position="255"/>
    </location>
</feature>
<keyword evidence="6" id="KW-1185">Reference proteome</keyword>
<feature type="region of interest" description="Disordered" evidence="2">
    <location>
        <begin position="212"/>
        <end position="285"/>
    </location>
</feature>
<sequence>MHGVLPTVESGKPVKQQVEGLLAFAQALHRQQRKNAQFRARRWSRAFPHGADADAILGDEVLPRHSILPAQGEPSREVQPRGGDEDLPTGVDSDGSSDEELVRKKGTGRNLPKLSPSIRANKLQLAEELLGEEDLSLAEAQVLVEKYRKRNRAAEAAVQASVERFHRGRKQQEPLLDDLKTLKKVIADKNRHLHLLEGFGGLGIRQLIKHKASHWDDGTRGSSRSSARTPPEWQPISKKSGDERRPSFTRSRDVDVWSLRTNSKDSTGRRQAESPEFSPEEEEQRLLAMAQDLASKELAQSLRLRRSPIGMRPKGVEQKNTDWLHGLQRKRQKSGAAHDLTLQVPRHRLQRAPRCLQPLSEKDLATRRIGNVVFWHSSAWPSSLRRVAKAKESFWPTSTASCAMDFEHEFSEFPHRSESARGTLEENARRSAKVAAWSRGIHVADPEGTMKRMFQKFIGDKLQQQLEIQSTRAAEDPATEKAPATQPAASSSSSSSSSSKKKTKKTKKVKTKKKEKKKKSTGKKKKSEMMVRLKRERQEADREVPLDPKFAKIINRAVVWFPPKCESLDPQDMTTATSSSQRCPQRRRRLLEITAGALRPLRMTGDGARHQWRWSDRLIPGAATRKVEGAGRTFLRC</sequence>
<evidence type="ECO:0000256" key="2">
    <source>
        <dbReference type="SAM" id="MobiDB-lite"/>
    </source>
</evidence>
<reference evidence="4" key="2">
    <citation type="submission" date="2024-04" db="EMBL/GenBank/DDBJ databases">
        <authorList>
            <person name="Chen Y."/>
            <person name="Shah S."/>
            <person name="Dougan E. K."/>
            <person name="Thang M."/>
            <person name="Chan C."/>
        </authorList>
    </citation>
    <scope>NUCLEOTIDE SEQUENCE [LARGE SCALE GENOMIC DNA]</scope>
</reference>
<keyword evidence="1" id="KW-0175">Coiled coil</keyword>
<protein>
    <submittedName>
        <fullName evidence="5">Nipped-B-like protein B</fullName>
    </submittedName>
</protein>
<dbReference type="OrthoDB" id="443996at2759"/>
<dbReference type="EMBL" id="CAMXCT030006564">
    <property type="protein sequence ID" value="CAL4803348.1"/>
    <property type="molecule type" value="Genomic_DNA"/>
</dbReference>
<gene>
    <name evidence="3" type="ORF">C1SCF055_LOCUS40814</name>
</gene>
<evidence type="ECO:0000313" key="4">
    <source>
        <dbReference type="EMBL" id="CAL1169411.1"/>
    </source>
</evidence>
<evidence type="ECO:0000313" key="3">
    <source>
        <dbReference type="EMBL" id="CAI4016036.1"/>
    </source>
</evidence>
<feature type="compositionally biased region" description="Basic residues" evidence="2">
    <location>
        <begin position="499"/>
        <end position="526"/>
    </location>
</feature>
<organism evidence="3">
    <name type="scientific">Cladocopium goreaui</name>
    <dbReference type="NCBI Taxonomy" id="2562237"/>
    <lineage>
        <taxon>Eukaryota</taxon>
        <taxon>Sar</taxon>
        <taxon>Alveolata</taxon>
        <taxon>Dinophyceae</taxon>
        <taxon>Suessiales</taxon>
        <taxon>Symbiodiniaceae</taxon>
        <taxon>Cladocopium</taxon>
    </lineage>
</organism>
<feature type="compositionally biased region" description="Low complexity" evidence="2">
    <location>
        <begin position="220"/>
        <end position="229"/>
    </location>
</feature>
<evidence type="ECO:0000256" key="1">
    <source>
        <dbReference type="SAM" id="Coils"/>
    </source>
</evidence>